<accession>A0A328DK69</accession>
<dbReference type="Proteomes" id="UP000249390">
    <property type="component" value="Unassembled WGS sequence"/>
</dbReference>
<keyword evidence="2" id="KW-1185">Reference proteome</keyword>
<reference evidence="1 2" key="1">
    <citation type="submission" date="2018-06" db="EMBL/GenBank/DDBJ databases">
        <title>The Genome of Cuscuta australis (Dodder) Provides Insight into the Evolution of Plant Parasitism.</title>
        <authorList>
            <person name="Liu H."/>
        </authorList>
    </citation>
    <scope>NUCLEOTIDE SEQUENCE [LARGE SCALE GENOMIC DNA]</scope>
    <source>
        <strain evidence="2">cv. Yunnan</strain>
        <tissue evidence="1">Vines</tissue>
    </source>
</reference>
<sequence length="83" mass="9146">MESERHSSFMGNTPQHQLQLAIRQGATDTQSSSLLPFKGIFYRQFVDVPKAEVLFDAPSHAADHSSSTLSSFLDFLVLKSSSS</sequence>
<dbReference type="AlphaFoldDB" id="A0A328DK69"/>
<proteinExistence type="predicted"/>
<evidence type="ECO:0000313" key="1">
    <source>
        <dbReference type="EMBL" id="RAL46145.1"/>
    </source>
</evidence>
<gene>
    <name evidence="1" type="ORF">DM860_006299</name>
</gene>
<protein>
    <submittedName>
        <fullName evidence="1">Uncharacterized protein</fullName>
    </submittedName>
</protein>
<organism evidence="1 2">
    <name type="scientific">Cuscuta australis</name>
    <dbReference type="NCBI Taxonomy" id="267555"/>
    <lineage>
        <taxon>Eukaryota</taxon>
        <taxon>Viridiplantae</taxon>
        <taxon>Streptophyta</taxon>
        <taxon>Embryophyta</taxon>
        <taxon>Tracheophyta</taxon>
        <taxon>Spermatophyta</taxon>
        <taxon>Magnoliopsida</taxon>
        <taxon>eudicotyledons</taxon>
        <taxon>Gunneridae</taxon>
        <taxon>Pentapetalae</taxon>
        <taxon>asterids</taxon>
        <taxon>lamiids</taxon>
        <taxon>Solanales</taxon>
        <taxon>Convolvulaceae</taxon>
        <taxon>Cuscuteae</taxon>
        <taxon>Cuscuta</taxon>
        <taxon>Cuscuta subgen. Grammica</taxon>
        <taxon>Cuscuta sect. Cleistogrammica</taxon>
    </lineage>
</organism>
<name>A0A328DK69_9ASTE</name>
<evidence type="ECO:0000313" key="2">
    <source>
        <dbReference type="Proteomes" id="UP000249390"/>
    </source>
</evidence>
<dbReference type="EMBL" id="NQVE01000125">
    <property type="protein sequence ID" value="RAL46145.1"/>
    <property type="molecule type" value="Genomic_DNA"/>
</dbReference>
<comment type="caution">
    <text evidence="1">The sequence shown here is derived from an EMBL/GenBank/DDBJ whole genome shotgun (WGS) entry which is preliminary data.</text>
</comment>